<keyword evidence="1" id="KW-1133">Transmembrane helix</keyword>
<reference evidence="2 3" key="1">
    <citation type="submission" date="2020-04" db="EMBL/GenBank/DDBJ databases">
        <title>MicrobeNet Type strains.</title>
        <authorList>
            <person name="Nicholson A.C."/>
        </authorList>
    </citation>
    <scope>NUCLEOTIDE SEQUENCE [LARGE SCALE GENOMIC DNA]</scope>
    <source>
        <strain evidence="2 3">JCM 12354</strain>
    </source>
</reference>
<feature type="transmembrane region" description="Helical" evidence="1">
    <location>
        <begin position="104"/>
        <end position="122"/>
    </location>
</feature>
<keyword evidence="1" id="KW-0812">Transmembrane</keyword>
<evidence type="ECO:0000313" key="2">
    <source>
        <dbReference type="EMBL" id="NKY49218.1"/>
    </source>
</evidence>
<evidence type="ECO:0000256" key="1">
    <source>
        <dbReference type="SAM" id="Phobius"/>
    </source>
</evidence>
<name>A0A846XVV5_9NOCA</name>
<protein>
    <submittedName>
        <fullName evidence="2">Uncharacterized protein</fullName>
    </submittedName>
</protein>
<dbReference type="EMBL" id="JAAXOP010000002">
    <property type="protein sequence ID" value="NKY49218.1"/>
    <property type="molecule type" value="Genomic_DNA"/>
</dbReference>
<gene>
    <name evidence="2" type="ORF">HGA08_03210</name>
</gene>
<dbReference type="RefSeq" id="WP_067868691.1">
    <property type="nucleotide sequence ID" value="NZ_JAAXOP010000002.1"/>
</dbReference>
<sequence>MRISMRGTEGGVRVRVRLDVNRRRWLITRISLWLLALTGIYTGVWAVLFPAAWYRSYPGLGLDWVAADGPFNHHLAADVGAFFLGFGVLSLAALYYGDSLVARVAGIGWLVMGVPHVVYHAAHRPEQLGSSNYALSLFAALLLPILAAIVVVAAPRERVRLRDPAPMTIRFPRRRNR</sequence>
<feature type="transmembrane region" description="Helical" evidence="1">
    <location>
        <begin position="32"/>
        <end position="54"/>
    </location>
</feature>
<proteinExistence type="predicted"/>
<accession>A0A846XVV5</accession>
<keyword evidence="3" id="KW-1185">Reference proteome</keyword>
<comment type="caution">
    <text evidence="2">The sequence shown here is derived from an EMBL/GenBank/DDBJ whole genome shotgun (WGS) entry which is preliminary data.</text>
</comment>
<dbReference type="Proteomes" id="UP000565711">
    <property type="component" value="Unassembled WGS sequence"/>
</dbReference>
<feature type="transmembrane region" description="Helical" evidence="1">
    <location>
        <begin position="134"/>
        <end position="154"/>
    </location>
</feature>
<organism evidence="2 3">
    <name type="scientific">Nocardia vermiculata</name>
    <dbReference type="NCBI Taxonomy" id="257274"/>
    <lineage>
        <taxon>Bacteria</taxon>
        <taxon>Bacillati</taxon>
        <taxon>Actinomycetota</taxon>
        <taxon>Actinomycetes</taxon>
        <taxon>Mycobacteriales</taxon>
        <taxon>Nocardiaceae</taxon>
        <taxon>Nocardia</taxon>
    </lineage>
</organism>
<evidence type="ECO:0000313" key="3">
    <source>
        <dbReference type="Proteomes" id="UP000565711"/>
    </source>
</evidence>
<keyword evidence="1" id="KW-0472">Membrane</keyword>
<feature type="transmembrane region" description="Helical" evidence="1">
    <location>
        <begin position="74"/>
        <end position="97"/>
    </location>
</feature>
<dbReference type="AlphaFoldDB" id="A0A846XVV5"/>